<feature type="region of interest" description="Disordered" evidence="1">
    <location>
        <begin position="1"/>
        <end position="68"/>
    </location>
</feature>
<dbReference type="Proteomes" id="UP000176005">
    <property type="component" value="Unassembled WGS sequence"/>
</dbReference>
<reference evidence="2 3" key="1">
    <citation type="journal article" date="2016" name="Front. Microbiol.">
        <title>Comparative Genomics Analysis of Streptomyces Species Reveals Their Adaptation to the Marine Environment and Their Diversity at the Genomic Level.</title>
        <authorList>
            <person name="Tian X."/>
            <person name="Zhang Z."/>
            <person name="Yang T."/>
            <person name="Chen M."/>
            <person name="Li J."/>
            <person name="Chen F."/>
            <person name="Yang J."/>
            <person name="Li W."/>
            <person name="Zhang B."/>
            <person name="Zhang Z."/>
            <person name="Wu J."/>
            <person name="Zhang C."/>
            <person name="Long L."/>
            <person name="Xiao J."/>
        </authorList>
    </citation>
    <scope>NUCLEOTIDE SEQUENCE [LARGE SCALE GENOMIC DNA]</scope>
    <source>
        <strain evidence="2 3">SCSIO 10429</strain>
    </source>
</reference>
<organism evidence="2 3">
    <name type="scientific">Streptomyces nanshensis</name>
    <dbReference type="NCBI Taxonomy" id="518642"/>
    <lineage>
        <taxon>Bacteria</taxon>
        <taxon>Bacillati</taxon>
        <taxon>Actinomycetota</taxon>
        <taxon>Actinomycetes</taxon>
        <taxon>Kitasatosporales</taxon>
        <taxon>Streptomycetaceae</taxon>
        <taxon>Streptomyces</taxon>
    </lineage>
</organism>
<evidence type="ECO:0000313" key="2">
    <source>
        <dbReference type="EMBL" id="OEV13438.1"/>
    </source>
</evidence>
<comment type="caution">
    <text evidence="2">The sequence shown here is derived from an EMBL/GenBank/DDBJ whole genome shotgun (WGS) entry which is preliminary data.</text>
</comment>
<evidence type="ECO:0000313" key="3">
    <source>
        <dbReference type="Proteomes" id="UP000176005"/>
    </source>
</evidence>
<dbReference type="EMBL" id="LJGW01000068">
    <property type="protein sequence ID" value="OEV13438.1"/>
    <property type="molecule type" value="Genomic_DNA"/>
</dbReference>
<keyword evidence="3" id="KW-1185">Reference proteome</keyword>
<dbReference type="AlphaFoldDB" id="A0A1E7LBA0"/>
<proteinExistence type="predicted"/>
<evidence type="ECO:0000256" key="1">
    <source>
        <dbReference type="SAM" id="MobiDB-lite"/>
    </source>
</evidence>
<sequence length="68" mass="7378">MRTLQPVLTAGRRTAGDTRRSPRGPPQRPTAVLTGDGDPRTGIEEAEARLRRPRAESAWRPSAVATSD</sequence>
<protein>
    <submittedName>
        <fullName evidence="2">Uncharacterized protein</fullName>
    </submittedName>
</protein>
<name>A0A1E7LBA0_9ACTN</name>
<accession>A0A1E7LBA0</accession>
<feature type="compositionally biased region" description="Basic and acidic residues" evidence="1">
    <location>
        <begin position="37"/>
        <end position="57"/>
    </location>
</feature>
<gene>
    <name evidence="2" type="ORF">AN218_03470</name>
</gene>